<dbReference type="GeneID" id="90037166"/>
<evidence type="ECO:0000256" key="1">
    <source>
        <dbReference type="SAM" id="MobiDB-lite"/>
    </source>
</evidence>
<evidence type="ECO:0000313" key="3">
    <source>
        <dbReference type="Proteomes" id="UP001498771"/>
    </source>
</evidence>
<protein>
    <submittedName>
        <fullName evidence="2">Uncharacterized protein</fullName>
    </submittedName>
</protein>
<comment type="caution">
    <text evidence="2">The sequence shown here is derived from an EMBL/GenBank/DDBJ whole genome shotgun (WGS) entry which is preliminary data.</text>
</comment>
<feature type="region of interest" description="Disordered" evidence="1">
    <location>
        <begin position="210"/>
        <end position="238"/>
    </location>
</feature>
<reference evidence="2 3" key="1">
    <citation type="submission" date="2024-03" db="EMBL/GenBank/DDBJ databases">
        <title>Genome-scale model development and genomic sequencing of the oleaginous clade Lipomyces.</title>
        <authorList>
            <consortium name="Lawrence Berkeley National Laboratory"/>
            <person name="Czajka J.J."/>
            <person name="Han Y."/>
            <person name="Kim J."/>
            <person name="Mondo S.J."/>
            <person name="Hofstad B.A."/>
            <person name="Robles A."/>
            <person name="Haridas S."/>
            <person name="Riley R."/>
            <person name="LaButti K."/>
            <person name="Pangilinan J."/>
            <person name="Andreopoulos W."/>
            <person name="Lipzen A."/>
            <person name="Yan J."/>
            <person name="Wang M."/>
            <person name="Ng V."/>
            <person name="Grigoriev I.V."/>
            <person name="Spatafora J.W."/>
            <person name="Magnuson J.K."/>
            <person name="Baker S.E."/>
            <person name="Pomraning K.R."/>
        </authorList>
    </citation>
    <scope>NUCLEOTIDE SEQUENCE [LARGE SCALE GENOMIC DNA]</scope>
    <source>
        <strain evidence="2 3">Phaff 52-87</strain>
    </source>
</reference>
<organism evidence="2 3">
    <name type="scientific">Myxozyma melibiosi</name>
    <dbReference type="NCBI Taxonomy" id="54550"/>
    <lineage>
        <taxon>Eukaryota</taxon>
        <taxon>Fungi</taxon>
        <taxon>Dikarya</taxon>
        <taxon>Ascomycota</taxon>
        <taxon>Saccharomycotina</taxon>
        <taxon>Lipomycetes</taxon>
        <taxon>Lipomycetales</taxon>
        <taxon>Lipomycetaceae</taxon>
        <taxon>Myxozyma</taxon>
    </lineage>
</organism>
<dbReference type="Proteomes" id="UP001498771">
    <property type="component" value="Unassembled WGS sequence"/>
</dbReference>
<proteinExistence type="predicted"/>
<evidence type="ECO:0000313" key="2">
    <source>
        <dbReference type="EMBL" id="KAK7207898.1"/>
    </source>
</evidence>
<dbReference type="RefSeq" id="XP_064770931.1">
    <property type="nucleotide sequence ID" value="XM_064911654.1"/>
</dbReference>
<keyword evidence="3" id="KW-1185">Reference proteome</keyword>
<dbReference type="EMBL" id="JBBJBU010000001">
    <property type="protein sequence ID" value="KAK7207898.1"/>
    <property type="molecule type" value="Genomic_DNA"/>
</dbReference>
<accession>A0ABR1FFF5</accession>
<feature type="compositionally biased region" description="Low complexity" evidence="1">
    <location>
        <begin position="213"/>
        <end position="228"/>
    </location>
</feature>
<name>A0ABR1FFF5_9ASCO</name>
<gene>
    <name evidence="2" type="ORF">BZA70DRAFT_272458</name>
</gene>
<sequence length="468" mass="51693">MVRCVISPSANPAMDNVPSGPSVAFEDTDSDLAARGTNGEHHLPFFASLHLRTSSILDSMAWCTLRRSRRSRGTDTRRNDTALSLQSLENRGSQNLDIPQLSLTCATNSSLALVSTQNLSVVDDSEDTLQKNETDCDPVDDSGLFEGNAELIKLEAMYDQFRIQYGKYPKMLRLRQFLTTMAPSEYLLTPSAVKAYNAVRKILSEDTTVKSPAGSRSVSATSATTAASDTDEKSDTPLSAEEVALEAQFARVLRIAMLTTSSVDGDDCDTSIPSIFERSASLDVESDEARSPVADAIIKDNKLGFFGGIGESEHTVSTPLDDGAAYQQPIDGQISEHKGPSVCLYCEHFKSKPVATAKTVRKRIDSAFILDETIRGGARKYKMPRRGIDMTDEEIIARVRDELRLMEIQGFRFSKKIADVERCEKAVIRSYSRRELRFLVADLRRRIMRLYPNLFGASFLHNVVTSSA</sequence>